<evidence type="ECO:0000313" key="3">
    <source>
        <dbReference type="EMBL" id="QDV49074.1"/>
    </source>
</evidence>
<dbReference type="RefSeq" id="WP_145306533.1">
    <property type="nucleotide sequence ID" value="NZ_CP037452.1"/>
</dbReference>
<feature type="compositionally biased region" description="Polar residues" evidence="1">
    <location>
        <begin position="274"/>
        <end position="289"/>
    </location>
</feature>
<evidence type="ECO:0000256" key="1">
    <source>
        <dbReference type="SAM" id="MobiDB-lite"/>
    </source>
</evidence>
<protein>
    <submittedName>
        <fullName evidence="3">YHS domain protein</fullName>
    </submittedName>
</protein>
<proteinExistence type="predicted"/>
<accession>A0A518I7P8</accession>
<keyword evidence="2" id="KW-0732">Signal</keyword>
<feature type="region of interest" description="Disordered" evidence="1">
    <location>
        <begin position="263"/>
        <end position="302"/>
    </location>
</feature>
<feature type="chain" id="PRO_5021762534" evidence="2">
    <location>
        <begin position="31"/>
        <end position="619"/>
    </location>
</feature>
<dbReference type="Proteomes" id="UP000318313">
    <property type="component" value="Chromosome"/>
</dbReference>
<name>A0A518I7P8_9PLAN</name>
<feature type="region of interest" description="Disordered" evidence="1">
    <location>
        <begin position="351"/>
        <end position="497"/>
    </location>
</feature>
<feature type="signal peptide" evidence="2">
    <location>
        <begin position="1"/>
        <end position="30"/>
    </location>
</feature>
<feature type="compositionally biased region" description="Basic and acidic residues" evidence="1">
    <location>
        <begin position="399"/>
        <end position="409"/>
    </location>
</feature>
<keyword evidence="4" id="KW-1185">Reference proteome</keyword>
<feature type="compositionally biased region" description="Basic and acidic residues" evidence="1">
    <location>
        <begin position="458"/>
        <end position="480"/>
    </location>
</feature>
<gene>
    <name evidence="3" type="ORF">Enr17x_10900</name>
</gene>
<organism evidence="3 4">
    <name type="scientific">Gimesia fumaroli</name>
    <dbReference type="NCBI Taxonomy" id="2527976"/>
    <lineage>
        <taxon>Bacteria</taxon>
        <taxon>Pseudomonadati</taxon>
        <taxon>Planctomycetota</taxon>
        <taxon>Planctomycetia</taxon>
        <taxon>Planctomycetales</taxon>
        <taxon>Planctomycetaceae</taxon>
        <taxon>Gimesia</taxon>
    </lineage>
</organism>
<evidence type="ECO:0000313" key="4">
    <source>
        <dbReference type="Proteomes" id="UP000318313"/>
    </source>
</evidence>
<sequence length="619" mass="68443" precursor="true">MKAGTRFSARVLIFSAISGLVLTNSNYLTAEEDSAQIYSSQPQSTRTVRNPQNTLMNAIQREMHSARSTAKPRVLFRQTEKQPSQIQQVGLTLKPRGFFQKKSSKSKTQTKKPEEKRPVIVRGATQTAGPQYKTAVPQPIAKPGQSEIQRQLEALYRRDGRQMPPMQLNALPKTANAGSGVGGRGTVKQNPAPQLTPAPQKMVGAPQQNIIPQPEEKKKWYEKFLPTKTKQTPKRLPQSHQVVKKAPVNVPVAEKTKAPALPQLPAAPAPAQPSIVTGPQTLETETESVVKTPMPVTEELDEDKLEELEEAAERLEEQRIAAAKQAKESAVETPLIEEKTAKVAQEKILISPEDDFNNLFPEMSEEEADSLKKPKVAQEAPAKESPKTTPFSGLVLEEDGLKKSAEKLTEPSVPAKEQTPQIAQESPKKEVNPFEPQPAAKAAPEKEVNPFEVPAPKVAEKEMEKSEDNPFKPQPERKLDMPPAQPEKQVATTEPDSSIEKKLALIASRGNIKGLKGFCPVALRDNRLLVDARPEFSSSYKSMNYQFASLENKLKFDREPAKYAPAAGGSDLVLLVDHQDDKEGTLDYASWYKGRLYLFSNQTNMNVFMKTPALYVGVE</sequence>
<dbReference type="EMBL" id="CP037452">
    <property type="protein sequence ID" value="QDV49074.1"/>
    <property type="molecule type" value="Genomic_DNA"/>
</dbReference>
<evidence type="ECO:0000256" key="2">
    <source>
        <dbReference type="SAM" id="SignalP"/>
    </source>
</evidence>
<feature type="compositionally biased region" description="Polar residues" evidence="1">
    <location>
        <begin position="81"/>
        <end position="90"/>
    </location>
</feature>
<dbReference type="OrthoDB" id="215819at2"/>
<reference evidence="3 4" key="1">
    <citation type="submission" date="2019-03" db="EMBL/GenBank/DDBJ databases">
        <title>Deep-cultivation of Planctomycetes and their phenomic and genomic characterization uncovers novel biology.</title>
        <authorList>
            <person name="Wiegand S."/>
            <person name="Jogler M."/>
            <person name="Boedeker C."/>
            <person name="Pinto D."/>
            <person name="Vollmers J."/>
            <person name="Rivas-Marin E."/>
            <person name="Kohn T."/>
            <person name="Peeters S.H."/>
            <person name="Heuer A."/>
            <person name="Rast P."/>
            <person name="Oberbeckmann S."/>
            <person name="Bunk B."/>
            <person name="Jeske O."/>
            <person name="Meyerdierks A."/>
            <person name="Storesund J.E."/>
            <person name="Kallscheuer N."/>
            <person name="Luecker S."/>
            <person name="Lage O.M."/>
            <person name="Pohl T."/>
            <person name="Merkel B.J."/>
            <person name="Hornburger P."/>
            <person name="Mueller R.-W."/>
            <person name="Bruemmer F."/>
            <person name="Labrenz M."/>
            <person name="Spormann A.M."/>
            <person name="Op den Camp H."/>
            <person name="Overmann J."/>
            <person name="Amann R."/>
            <person name="Jetten M.S.M."/>
            <person name="Mascher T."/>
            <person name="Medema M.H."/>
            <person name="Devos D.P."/>
            <person name="Kaster A.-K."/>
            <person name="Ovreas L."/>
            <person name="Rohde M."/>
            <person name="Galperin M.Y."/>
            <person name="Jogler C."/>
        </authorList>
    </citation>
    <scope>NUCLEOTIDE SEQUENCE [LARGE SCALE GENOMIC DNA]</scope>
    <source>
        <strain evidence="3 4">Enr17</strain>
    </source>
</reference>
<dbReference type="KEGG" id="gfm:Enr17x_10900"/>
<feature type="region of interest" description="Disordered" evidence="1">
    <location>
        <begin position="78"/>
        <end position="117"/>
    </location>
</feature>
<dbReference type="AlphaFoldDB" id="A0A518I7P8"/>